<accession>A0ABN4ABA0</accession>
<dbReference type="Pfam" id="PF17544">
    <property type="entry name" value="DUF5460"/>
    <property type="match status" value="1"/>
</dbReference>
<organism evidence="1 2">
    <name type="scientific">Rickettsia canadensis str. CA410</name>
    <dbReference type="NCBI Taxonomy" id="1105107"/>
    <lineage>
        <taxon>Bacteria</taxon>
        <taxon>Pseudomonadati</taxon>
        <taxon>Pseudomonadota</taxon>
        <taxon>Alphaproteobacteria</taxon>
        <taxon>Rickettsiales</taxon>
        <taxon>Rickettsiaceae</taxon>
        <taxon>Rickettsieae</taxon>
        <taxon>Rickettsia</taxon>
        <taxon>belli group</taxon>
    </lineage>
</organism>
<dbReference type="Proteomes" id="UP000007878">
    <property type="component" value="Chromosome"/>
</dbReference>
<sequence length="454" mass="51363">MVPVLNINLKCFMPIFTNEMVSSLPGNTKHIIYKLGNTILSSVYNTVAGSFTNGYLVEHIKCNWAGIFNHLAKVHNDLSVVTQQCTEIKIPIKSIVTYGNSTSVILEEGKHLLQNVSLVELKECTTTEGEAILQEHNTKMLVNNLRDILNHLEITLNNAQAVGENIFNLLNIPVKFTTDNLKIILEDFNVTLDDISPTEVGKNILDLINKPFTDATTTTTTTASPNDDTNGDESWGYIIGAVGFIAASLMLAKYGWDWYKERTNNKEFAQLEYGNLKYQILNSNKDILDTIFKIKDLDDIIKMLDKLENTDWCTRINNKSIITLTSQDYDLVGLKTTMEDLNQEFKNLNSLDKVFSNICSLGKILNNIYSFIKPSVNNCLTNNPIIPYKITIKTFEEILQSIRNLENNKISIKEQFPLYEDSFQQLFSMLPIENTYAEYTHEDTFLIGESSSGV</sequence>
<dbReference type="RefSeq" id="WP_014364198.1">
    <property type="nucleotide sequence ID" value="NC_016929.1"/>
</dbReference>
<reference evidence="2" key="1">
    <citation type="submission" date="2012-02" db="EMBL/GenBank/DDBJ databases">
        <title>Complete genome sequence of Rickettsia parkeri strain Portsmouth.</title>
        <authorList>
            <person name="Johnson S.L."/>
            <person name="Munk A.C."/>
            <person name="Han S."/>
            <person name="Bruce D.C."/>
            <person name="Dasch G.A."/>
        </authorList>
    </citation>
    <scope>NUCLEOTIDE SEQUENCE [LARGE SCALE GENOMIC DNA]</scope>
    <source>
        <strain evidence="2">CA410</strain>
    </source>
</reference>
<proteinExistence type="predicted"/>
<evidence type="ECO:0000313" key="2">
    <source>
        <dbReference type="Proteomes" id="UP000007878"/>
    </source>
</evidence>
<keyword evidence="2" id="KW-1185">Reference proteome</keyword>
<gene>
    <name evidence="1" type="ORF">RCA_04505</name>
</gene>
<protein>
    <submittedName>
        <fullName evidence="1">tRNA modification GTPase TrmE</fullName>
    </submittedName>
</protein>
<evidence type="ECO:0000313" key="1">
    <source>
        <dbReference type="EMBL" id="AFB21453.1"/>
    </source>
</evidence>
<dbReference type="EMBL" id="CP003304">
    <property type="protein sequence ID" value="AFB21453.1"/>
    <property type="molecule type" value="Genomic_DNA"/>
</dbReference>
<dbReference type="InterPro" id="IPR020182">
    <property type="entry name" value="DUF5460"/>
</dbReference>
<name>A0ABN4ABA0_RICCA</name>